<dbReference type="EMBL" id="LN827929">
    <property type="protein sequence ID" value="CEZ19417.1"/>
    <property type="molecule type" value="Genomic_DNA"/>
</dbReference>
<dbReference type="AlphaFoldDB" id="A0A0D6EUY3"/>
<dbReference type="STRING" id="1581557.BN1208_0525"/>
<proteinExistence type="predicted"/>
<name>A0A0D6EUY3_9PROT</name>
<dbReference type="HOGENOM" id="CLU_3081650_0_0_4"/>
<accession>A0A0D6EUY3</accession>
<evidence type="ECO:0000313" key="2">
    <source>
        <dbReference type="Proteomes" id="UP000064007"/>
    </source>
</evidence>
<keyword evidence="2" id="KW-1185">Reference proteome</keyword>
<dbReference type="KEGG" id="mbat:BN1208_0525"/>
<organism evidence="1 2">
    <name type="scientific">Candidatus Methylopumilus planktonicus</name>
    <dbReference type="NCBI Taxonomy" id="1581557"/>
    <lineage>
        <taxon>Bacteria</taxon>
        <taxon>Pseudomonadati</taxon>
        <taxon>Pseudomonadota</taxon>
        <taxon>Betaproteobacteria</taxon>
        <taxon>Nitrosomonadales</taxon>
        <taxon>Methylophilaceae</taxon>
        <taxon>Candidatus Methylopumilus</taxon>
    </lineage>
</organism>
<protein>
    <submittedName>
        <fullName evidence="1">Uncharacterized protein</fullName>
    </submittedName>
</protein>
<reference evidence="2" key="1">
    <citation type="submission" date="2014-12" db="EMBL/GenBank/DDBJ databases">
        <authorList>
            <person name="Salcher M.M."/>
        </authorList>
    </citation>
    <scope>NUCLEOTIDE SEQUENCE [LARGE SCALE GENOMIC DNA]</scope>
    <source>
        <strain evidence="2">MMS-10A-171</strain>
    </source>
</reference>
<gene>
    <name evidence="1" type="ORF">BN1208_0525</name>
</gene>
<dbReference type="RefSeq" id="WP_156157769.1">
    <property type="nucleotide sequence ID" value="NZ_LN827929.1"/>
</dbReference>
<evidence type="ECO:0000313" key="1">
    <source>
        <dbReference type="EMBL" id="CEZ19417.1"/>
    </source>
</evidence>
<dbReference type="Proteomes" id="UP000064007">
    <property type="component" value="Chromosome 1"/>
</dbReference>
<sequence>MSDIENLTSTAKSSVFDYKQYEANELNYWYLRDECLAEWRENLIKLRAQFQD</sequence>